<dbReference type="Gene3D" id="2.40.50.100">
    <property type="match status" value="1"/>
</dbReference>
<sequence>MKKIIILIILLTAAITGMVLSKDKPQPKEKPASRTIPVITAKVDNHPLAQSITLVGKLKAKQSVFLAPQISGKIDQINVKSNQYVSQGQVLITIENAKATANMAEAKAYYADELRIQDEFGRLIDVNAITQTEIEAQKAKVDIASARLAAASADLHYHSLIAPFSGNVGLINFSKGKTVNTGESLLTLDDLSQLYLDLNIPEHYLSLLTTGMTINATSRAWADKTFSGKVTAIDPRVNEDTLNLTVRASFANANNQLKPGMMMSATLVFPSVSSPMVPVQALEYSGTKRYVYVVDQDNIARKTEVELGARIDNEVLINAGLNIGDNIVVQGLVNMRDGITVNDLSDAANLSSPQPQEQR</sequence>
<dbReference type="PANTHER" id="PTHR30469">
    <property type="entry name" value="MULTIDRUG RESISTANCE PROTEIN MDTA"/>
    <property type="match status" value="1"/>
</dbReference>
<dbReference type="Pfam" id="PF25954">
    <property type="entry name" value="Beta-barrel_RND_2"/>
    <property type="match status" value="1"/>
</dbReference>
<evidence type="ECO:0000313" key="5">
    <source>
        <dbReference type="EMBL" id="MCT7940847.1"/>
    </source>
</evidence>
<dbReference type="GO" id="GO:1990281">
    <property type="term" value="C:efflux pump complex"/>
    <property type="evidence" value="ECO:0007669"/>
    <property type="project" value="TreeGrafter"/>
</dbReference>
<feature type="domain" description="Multidrug resistance protein MdtA-like barrel-sandwich hybrid" evidence="2">
    <location>
        <begin position="64"/>
        <end position="184"/>
    </location>
</feature>
<evidence type="ECO:0000259" key="3">
    <source>
        <dbReference type="Pfam" id="PF25954"/>
    </source>
</evidence>
<dbReference type="Pfam" id="PF25917">
    <property type="entry name" value="BSH_RND"/>
    <property type="match status" value="1"/>
</dbReference>
<dbReference type="Pfam" id="PF25989">
    <property type="entry name" value="YknX_C"/>
    <property type="match status" value="1"/>
</dbReference>
<dbReference type="FunFam" id="2.40.30.170:FF:000010">
    <property type="entry name" value="Efflux RND transporter periplasmic adaptor subunit"/>
    <property type="match status" value="1"/>
</dbReference>
<dbReference type="PANTHER" id="PTHR30469:SF13">
    <property type="entry name" value="HAE1 FAMILY EFFLUX PUMP MFP COMPONENT"/>
    <property type="match status" value="1"/>
</dbReference>
<dbReference type="InterPro" id="IPR006143">
    <property type="entry name" value="RND_pump_MFP"/>
</dbReference>
<name>A0A9X3AL54_9GAMM</name>
<gene>
    <name evidence="5" type="ORF">NE535_03405</name>
</gene>
<evidence type="ECO:0000259" key="4">
    <source>
        <dbReference type="Pfam" id="PF25989"/>
    </source>
</evidence>
<dbReference type="InterPro" id="IPR058625">
    <property type="entry name" value="MdtA-like_BSH"/>
</dbReference>
<proteinExistence type="inferred from homology"/>
<dbReference type="GO" id="GO:0015562">
    <property type="term" value="F:efflux transmembrane transporter activity"/>
    <property type="evidence" value="ECO:0007669"/>
    <property type="project" value="TreeGrafter"/>
</dbReference>
<dbReference type="InterPro" id="IPR058637">
    <property type="entry name" value="YknX-like_C"/>
</dbReference>
<dbReference type="AlphaFoldDB" id="A0A9X3AL54"/>
<evidence type="ECO:0000313" key="6">
    <source>
        <dbReference type="Proteomes" id="UP001155546"/>
    </source>
</evidence>
<evidence type="ECO:0000259" key="2">
    <source>
        <dbReference type="Pfam" id="PF25917"/>
    </source>
</evidence>
<dbReference type="FunFam" id="2.40.420.20:FF:000007">
    <property type="entry name" value="HAE1 family efflux pump MFP component"/>
    <property type="match status" value="1"/>
</dbReference>
<evidence type="ECO:0000256" key="1">
    <source>
        <dbReference type="ARBA" id="ARBA00009477"/>
    </source>
</evidence>
<dbReference type="Gene3D" id="2.40.30.170">
    <property type="match status" value="1"/>
</dbReference>
<feature type="domain" description="YknX-like C-terminal permuted SH3-like" evidence="4">
    <location>
        <begin position="277"/>
        <end position="342"/>
    </location>
</feature>
<dbReference type="EMBL" id="JAMTCD010000003">
    <property type="protein sequence ID" value="MCT7940847.1"/>
    <property type="molecule type" value="Genomic_DNA"/>
</dbReference>
<comment type="similarity">
    <text evidence="1">Belongs to the membrane fusion protein (MFP) (TC 8.A.1) family.</text>
</comment>
<organism evidence="5 6">
    <name type="scientific">Shewanella holmiensis</name>
    <dbReference type="NCBI Taxonomy" id="2952222"/>
    <lineage>
        <taxon>Bacteria</taxon>
        <taxon>Pseudomonadati</taxon>
        <taxon>Pseudomonadota</taxon>
        <taxon>Gammaproteobacteria</taxon>
        <taxon>Alteromonadales</taxon>
        <taxon>Shewanellaceae</taxon>
        <taxon>Shewanella</taxon>
    </lineage>
</organism>
<keyword evidence="6" id="KW-1185">Reference proteome</keyword>
<feature type="domain" description="CusB-like beta-barrel" evidence="3">
    <location>
        <begin position="195"/>
        <end position="267"/>
    </location>
</feature>
<dbReference type="InterPro" id="IPR058792">
    <property type="entry name" value="Beta-barrel_RND_2"/>
</dbReference>
<dbReference type="Proteomes" id="UP001155546">
    <property type="component" value="Unassembled WGS sequence"/>
</dbReference>
<accession>A0A9X3AL54</accession>
<dbReference type="Gene3D" id="2.40.420.20">
    <property type="match status" value="1"/>
</dbReference>
<dbReference type="Gene3D" id="1.10.287.470">
    <property type="entry name" value="Helix hairpin bin"/>
    <property type="match status" value="1"/>
</dbReference>
<reference evidence="5" key="1">
    <citation type="journal article" date="2023" name="Int. J. Syst. Evol. Microbiol.">
        <title>&lt;i&gt;Shewanella septentrionalis&lt;/i&gt; sp. nov. and &lt;i&gt;Shewanella holmiensis&lt;/i&gt; sp. nov., isolated from Baltic Sea water and sediments.</title>
        <authorList>
            <person name="Martin-Rodriguez A.J."/>
            <person name="Thorell K."/>
            <person name="Joffre E."/>
            <person name="Jensie-Markopoulos S."/>
            <person name="Moore E.R.B."/>
            <person name="Sjoling A."/>
        </authorList>
    </citation>
    <scope>NUCLEOTIDE SEQUENCE</scope>
    <source>
        <strain evidence="5">SP1S2-7</strain>
    </source>
</reference>
<protein>
    <submittedName>
        <fullName evidence="5">Efflux RND transporter periplasmic adaptor subunit</fullName>
    </submittedName>
</protein>
<comment type="caution">
    <text evidence="5">The sequence shown here is derived from an EMBL/GenBank/DDBJ whole genome shotgun (WGS) entry which is preliminary data.</text>
</comment>
<dbReference type="SUPFAM" id="SSF111369">
    <property type="entry name" value="HlyD-like secretion proteins"/>
    <property type="match status" value="1"/>
</dbReference>
<dbReference type="RefSeq" id="WP_261297288.1">
    <property type="nucleotide sequence ID" value="NZ_JAMTCD010000003.1"/>
</dbReference>
<dbReference type="NCBIfam" id="TIGR01730">
    <property type="entry name" value="RND_mfp"/>
    <property type="match status" value="1"/>
</dbReference>